<comment type="caution">
    <text evidence="1">The sequence shown here is derived from an EMBL/GenBank/DDBJ whole genome shotgun (WGS) entry which is preliminary data.</text>
</comment>
<gene>
    <name evidence="1" type="ORF">MLD38_008483</name>
</gene>
<dbReference type="EMBL" id="CM042882">
    <property type="protein sequence ID" value="KAI4382530.1"/>
    <property type="molecule type" value="Genomic_DNA"/>
</dbReference>
<sequence length="436" mass="49685">MLRQLLRELCHLESHYSCSRSPPSDPRRSFSDINELTPEYCDAIMAAGKSKGLDSCKPPPSKKSKKERNQRKVNENVSSDEILGQIWKEFPEDLFEAVIARLPVSTVFRFRTVCRKWNSMLHSQTFSEQCSQVQQRYPWFFTITHDNFSYGVMYDPSSKKWHHPTLSFLPMKIIALPVASAGGLVCFVDIGHKNFFVCNPLTRSFKELPARSVRVWSQVAVGMVLDESSPKAGYKIMWLGCDGECGVYDSVKNAWFRPGNMPPHIRLPLSLNFKSQAISIGTRLYFMLADPEGIISYDMSTGTWKQFIIPSPPLVADHALAVCGGRIMLVGLLSKNAATCVCIWELQRMTLLWKEVDRMPNIWSMEFYGRHIKMTCLGNKGLLMLLLRSRQMNRVIMYDASKREWTKVPTCTVPYSRKRQWLASGTAFHPCATAVA</sequence>
<keyword evidence="2" id="KW-1185">Reference proteome</keyword>
<name>A0ACB9RTW7_9MYRT</name>
<organism evidence="1 2">
    <name type="scientific">Melastoma candidum</name>
    <dbReference type="NCBI Taxonomy" id="119954"/>
    <lineage>
        <taxon>Eukaryota</taxon>
        <taxon>Viridiplantae</taxon>
        <taxon>Streptophyta</taxon>
        <taxon>Embryophyta</taxon>
        <taxon>Tracheophyta</taxon>
        <taxon>Spermatophyta</taxon>
        <taxon>Magnoliopsida</taxon>
        <taxon>eudicotyledons</taxon>
        <taxon>Gunneridae</taxon>
        <taxon>Pentapetalae</taxon>
        <taxon>rosids</taxon>
        <taxon>malvids</taxon>
        <taxon>Myrtales</taxon>
        <taxon>Melastomataceae</taxon>
        <taxon>Melastomatoideae</taxon>
        <taxon>Melastomateae</taxon>
        <taxon>Melastoma</taxon>
    </lineage>
</organism>
<evidence type="ECO:0000313" key="1">
    <source>
        <dbReference type="EMBL" id="KAI4382530.1"/>
    </source>
</evidence>
<reference evidence="2" key="1">
    <citation type="journal article" date="2023" name="Front. Plant Sci.">
        <title>Chromosomal-level genome assembly of Melastoma candidum provides insights into trichome evolution.</title>
        <authorList>
            <person name="Zhong Y."/>
            <person name="Wu W."/>
            <person name="Sun C."/>
            <person name="Zou P."/>
            <person name="Liu Y."/>
            <person name="Dai S."/>
            <person name="Zhou R."/>
        </authorList>
    </citation>
    <scope>NUCLEOTIDE SEQUENCE [LARGE SCALE GENOMIC DNA]</scope>
</reference>
<dbReference type="Proteomes" id="UP001057402">
    <property type="component" value="Chromosome 3"/>
</dbReference>
<proteinExistence type="predicted"/>
<accession>A0ACB9RTW7</accession>
<protein>
    <submittedName>
        <fullName evidence="1">Uncharacterized protein</fullName>
    </submittedName>
</protein>
<evidence type="ECO:0000313" key="2">
    <source>
        <dbReference type="Proteomes" id="UP001057402"/>
    </source>
</evidence>